<dbReference type="AlphaFoldDB" id="A0A2N3IHS7"/>
<gene>
    <name evidence="7" type="ORF">Rain11_1143</name>
</gene>
<protein>
    <submittedName>
        <fullName evidence="7">RNaseEG: ribonuclease, Rne/Rng family</fullName>
    </submittedName>
</protein>
<dbReference type="InterPro" id="IPR003029">
    <property type="entry name" value="S1_domain"/>
</dbReference>
<dbReference type="GO" id="GO:0004540">
    <property type="term" value="F:RNA nuclease activity"/>
    <property type="evidence" value="ECO:0007669"/>
    <property type="project" value="InterPro"/>
</dbReference>
<proteinExistence type="predicted"/>
<dbReference type="SUPFAM" id="SSF50249">
    <property type="entry name" value="Nucleic acid-binding proteins"/>
    <property type="match status" value="1"/>
</dbReference>
<dbReference type="GO" id="GO:0016787">
    <property type="term" value="F:hydrolase activity"/>
    <property type="evidence" value="ECO:0007669"/>
    <property type="project" value="UniProtKB-KW"/>
</dbReference>
<dbReference type="Gene3D" id="2.40.50.140">
    <property type="entry name" value="Nucleic acid-binding proteins"/>
    <property type="match status" value="1"/>
</dbReference>
<evidence type="ECO:0000256" key="1">
    <source>
        <dbReference type="ARBA" id="ARBA00001946"/>
    </source>
</evidence>
<comment type="caution">
    <text evidence="7">The sequence shown here is derived from an EMBL/GenBank/DDBJ whole genome shotgun (WGS) entry which is preliminary data.</text>
</comment>
<keyword evidence="5" id="KW-0694">RNA-binding</keyword>
<dbReference type="InterPro" id="IPR019307">
    <property type="entry name" value="RNA-bd_AU-1/RNase_E/G"/>
</dbReference>
<dbReference type="GO" id="GO:0003723">
    <property type="term" value="F:RNA binding"/>
    <property type="evidence" value="ECO:0007669"/>
    <property type="project" value="UniProtKB-KW"/>
</dbReference>
<keyword evidence="4" id="KW-0460">Magnesium</keyword>
<organism evidence="7 8">
    <name type="scientific">Raineya orbicola</name>
    <dbReference type="NCBI Taxonomy" id="2016530"/>
    <lineage>
        <taxon>Bacteria</taxon>
        <taxon>Pseudomonadati</taxon>
        <taxon>Bacteroidota</taxon>
        <taxon>Cytophagia</taxon>
        <taxon>Cytophagales</taxon>
        <taxon>Raineyaceae</taxon>
        <taxon>Raineya</taxon>
    </lineage>
</organism>
<evidence type="ECO:0000259" key="6">
    <source>
        <dbReference type="SMART" id="SM00316"/>
    </source>
</evidence>
<dbReference type="OrthoDB" id="9804278at2"/>
<dbReference type="InterPro" id="IPR004659">
    <property type="entry name" value="RNase_E/G"/>
</dbReference>
<comment type="cofactor">
    <cofactor evidence="1">
        <name>Mg(2+)</name>
        <dbReference type="ChEBI" id="CHEBI:18420"/>
    </cofactor>
</comment>
<dbReference type="Pfam" id="PF10150">
    <property type="entry name" value="RNase_E_G"/>
    <property type="match status" value="1"/>
</dbReference>
<evidence type="ECO:0000313" key="8">
    <source>
        <dbReference type="Proteomes" id="UP000233387"/>
    </source>
</evidence>
<dbReference type="RefSeq" id="WP_101358447.1">
    <property type="nucleotide sequence ID" value="NZ_NKXO01000015.1"/>
</dbReference>
<accession>A0A2N3IHS7</accession>
<sequence length="517" mass="58490">MSNELIINANTEEVRIALLREKQIVEYHVEQKGNQFAVGDIYLGVIKKLVPGMNAAFVDVGYEKDGFLHYLDLGPNIRSLIKYTKEVIAKRQQSAFLKGFSLEPETDKMGKIEEVLQKNTPILVQIAKEPISSKGPRLSCELSLAGRYLVLVPFGDSVSISKKIVSREERQRLARLVSSVKPENFGVIIRTVAENVDLAEIEADLQNLLAKWKEGFENLRNALPRQKIIGEVGRVSAILRDMLNDNFDNIVVDDKLLFDEIKGYIKQIAPKQEKIVRLHNGKGKIFEVLGIERQLKGLFGKNVPLPSGGYLVIEHTEALHVIDVNSGSKSTSEENQEATALNVNLEAALEIARQLRMRDMGGIVIVDFIDMKKAENKRLVYQKMKEAMADDRAKHTILPLSRFGIMQITRQRVRPEVNVATLEDCPACRGTGKIGASIVISDVIEQNLIYLIEKNNEKGIRLVLHPYLAAFFTKGGLLSKRWKWFFRYGRWVKITTDSSLGINEFYFKNKQDENIEI</sequence>
<keyword evidence="3" id="KW-0378">Hydrolase</keyword>
<dbReference type="InterPro" id="IPR012340">
    <property type="entry name" value="NA-bd_OB-fold"/>
</dbReference>
<dbReference type="PANTHER" id="PTHR30001">
    <property type="entry name" value="RIBONUCLEASE"/>
    <property type="match status" value="1"/>
</dbReference>
<dbReference type="GO" id="GO:0005737">
    <property type="term" value="C:cytoplasm"/>
    <property type="evidence" value="ECO:0007669"/>
    <property type="project" value="TreeGrafter"/>
</dbReference>
<evidence type="ECO:0000256" key="3">
    <source>
        <dbReference type="ARBA" id="ARBA00022801"/>
    </source>
</evidence>
<name>A0A2N3IHS7_9BACT</name>
<feature type="domain" description="S1 motif" evidence="6">
    <location>
        <begin position="37"/>
        <end position="141"/>
    </location>
</feature>
<evidence type="ECO:0000256" key="5">
    <source>
        <dbReference type="ARBA" id="ARBA00022884"/>
    </source>
</evidence>
<dbReference type="GO" id="GO:0006364">
    <property type="term" value="P:rRNA processing"/>
    <property type="evidence" value="ECO:0007669"/>
    <property type="project" value="TreeGrafter"/>
</dbReference>
<evidence type="ECO:0000256" key="2">
    <source>
        <dbReference type="ARBA" id="ARBA00022723"/>
    </source>
</evidence>
<dbReference type="CDD" id="cd04453">
    <property type="entry name" value="S1_RNase_E"/>
    <property type="match status" value="1"/>
</dbReference>
<dbReference type="SMART" id="SM00316">
    <property type="entry name" value="S1"/>
    <property type="match status" value="1"/>
</dbReference>
<dbReference type="Proteomes" id="UP000233387">
    <property type="component" value="Unassembled WGS sequence"/>
</dbReference>
<evidence type="ECO:0000313" key="7">
    <source>
        <dbReference type="EMBL" id="PKQ69808.1"/>
    </source>
</evidence>
<reference evidence="7 8" key="1">
    <citation type="submission" date="2017-06" db="EMBL/GenBank/DDBJ databases">
        <title>Raineya orbicola gen. nov., sp. nov. a slightly thermophilic bacterium of the phylum Bacteroidetes and the description of Raineyaceae fam. nov.</title>
        <authorList>
            <person name="Albuquerque L."/>
            <person name="Polonia A.R.M."/>
            <person name="Barroso C."/>
            <person name="Froufe H.J.C."/>
            <person name="Lage O."/>
            <person name="Lobo-Da-Cunha A."/>
            <person name="Egas C."/>
            <person name="Da Costa M.S."/>
        </authorList>
    </citation>
    <scope>NUCLEOTIDE SEQUENCE [LARGE SCALE GENOMIC DNA]</scope>
    <source>
        <strain evidence="7 8">SPSPC-11</strain>
    </source>
</reference>
<dbReference type="EMBL" id="NKXO01000015">
    <property type="protein sequence ID" value="PKQ69808.1"/>
    <property type="molecule type" value="Genomic_DNA"/>
</dbReference>
<dbReference type="GO" id="GO:0046872">
    <property type="term" value="F:metal ion binding"/>
    <property type="evidence" value="ECO:0007669"/>
    <property type="project" value="UniProtKB-KW"/>
</dbReference>
<evidence type="ECO:0000256" key="4">
    <source>
        <dbReference type="ARBA" id="ARBA00022842"/>
    </source>
</evidence>
<dbReference type="NCBIfam" id="TIGR00757">
    <property type="entry name" value="RNaseEG"/>
    <property type="match status" value="1"/>
</dbReference>
<keyword evidence="2" id="KW-0479">Metal-binding</keyword>
<dbReference type="PANTHER" id="PTHR30001:SF0">
    <property type="entry name" value="RIBONUCLEASE G"/>
    <property type="match status" value="1"/>
</dbReference>
<keyword evidence="8" id="KW-1185">Reference proteome</keyword>